<reference evidence="7" key="1">
    <citation type="submission" date="2022-12" db="EMBL/GenBank/DDBJ databases">
        <title>Clostridium sp. nov., isolated from industrial wastewater.</title>
        <authorList>
            <person name="Jiayan W."/>
        </authorList>
    </citation>
    <scope>NUCLEOTIDE SEQUENCE</scope>
    <source>
        <strain evidence="7">ZC22-4</strain>
    </source>
</reference>
<accession>A0ABT4D489</accession>
<dbReference type="EMBL" id="JAPQFJ010000001">
    <property type="protein sequence ID" value="MCY6957092.1"/>
    <property type="molecule type" value="Genomic_DNA"/>
</dbReference>
<dbReference type="Pfam" id="PF01594">
    <property type="entry name" value="AI-2E_transport"/>
    <property type="match status" value="1"/>
</dbReference>
<sequence>MLKQLWQKQATKKAMYLIILLIMLYFIKPMFNLFLLTFLLAYFVDTTKMFIVDKLSKFIKVSPKLIIFAIYTFIVLILGFVITKYIPVAVNESAHFIHEASNFKFTESKYITKILEQVDIGKYTHMGVNSLVEGATNIGKWAVNIFLSLILSLFFVLQKEEIKDFIRKFKDSRISGFYQYMSYFGKSFMNSFAKVIQAQILIAVVNTGFSLIGLSAIGFKNLIALGFMIFILSLIPVAGVIISLVPLCFIAFQLGGIIKVFYILVMISIIHAFESYVLNPKLMSNKTNLPVFFTFVILIVSEHFMGTWGLLLGIPIVIFILDMLGVNLESDKKQIKLKLNKDRVKTNNDKIHNMKADA</sequence>
<dbReference type="Proteomes" id="UP001144612">
    <property type="component" value="Unassembled WGS sequence"/>
</dbReference>
<feature type="transmembrane region" description="Helical" evidence="6">
    <location>
        <begin position="223"/>
        <end position="248"/>
    </location>
</feature>
<evidence type="ECO:0000256" key="6">
    <source>
        <dbReference type="SAM" id="Phobius"/>
    </source>
</evidence>
<evidence type="ECO:0000313" key="7">
    <source>
        <dbReference type="EMBL" id="MCY6957092.1"/>
    </source>
</evidence>
<organism evidence="7 8">
    <name type="scientific">Clostridium brassicae</name>
    <dbReference type="NCBI Taxonomy" id="2999072"/>
    <lineage>
        <taxon>Bacteria</taxon>
        <taxon>Bacillati</taxon>
        <taxon>Bacillota</taxon>
        <taxon>Clostridia</taxon>
        <taxon>Eubacteriales</taxon>
        <taxon>Clostridiaceae</taxon>
        <taxon>Clostridium</taxon>
    </lineage>
</organism>
<comment type="similarity">
    <text evidence="2">Belongs to the autoinducer-2 exporter (AI-2E) (TC 2.A.86) family.</text>
</comment>
<evidence type="ECO:0000313" key="8">
    <source>
        <dbReference type="Proteomes" id="UP001144612"/>
    </source>
</evidence>
<feature type="transmembrane region" description="Helical" evidence="6">
    <location>
        <begin position="138"/>
        <end position="157"/>
    </location>
</feature>
<dbReference type="PANTHER" id="PTHR21716:SF62">
    <property type="entry name" value="TRANSPORT PROTEIN YDBI-RELATED"/>
    <property type="match status" value="1"/>
</dbReference>
<dbReference type="RefSeq" id="WP_268059451.1">
    <property type="nucleotide sequence ID" value="NZ_JAPQFJ010000001.1"/>
</dbReference>
<comment type="subcellular location">
    <subcellularLocation>
        <location evidence="1">Membrane</location>
        <topology evidence="1">Multi-pass membrane protein</topology>
    </subcellularLocation>
</comment>
<dbReference type="PANTHER" id="PTHR21716">
    <property type="entry name" value="TRANSMEMBRANE PROTEIN"/>
    <property type="match status" value="1"/>
</dbReference>
<comment type="caution">
    <text evidence="7">The sequence shown here is derived from an EMBL/GenBank/DDBJ whole genome shotgun (WGS) entry which is preliminary data.</text>
</comment>
<dbReference type="InterPro" id="IPR002549">
    <property type="entry name" value="AI-2E-like"/>
</dbReference>
<keyword evidence="3 6" id="KW-0812">Transmembrane</keyword>
<feature type="transmembrane region" description="Helical" evidence="6">
    <location>
        <begin position="291"/>
        <end position="324"/>
    </location>
</feature>
<keyword evidence="8" id="KW-1185">Reference proteome</keyword>
<evidence type="ECO:0000256" key="2">
    <source>
        <dbReference type="ARBA" id="ARBA00009773"/>
    </source>
</evidence>
<name>A0ABT4D489_9CLOT</name>
<feature type="transmembrane region" description="Helical" evidence="6">
    <location>
        <begin position="15"/>
        <end position="44"/>
    </location>
</feature>
<feature type="transmembrane region" description="Helical" evidence="6">
    <location>
        <begin position="65"/>
        <end position="86"/>
    </location>
</feature>
<evidence type="ECO:0000256" key="5">
    <source>
        <dbReference type="ARBA" id="ARBA00023136"/>
    </source>
</evidence>
<evidence type="ECO:0000256" key="3">
    <source>
        <dbReference type="ARBA" id="ARBA00022692"/>
    </source>
</evidence>
<feature type="transmembrane region" description="Helical" evidence="6">
    <location>
        <begin position="195"/>
        <end position="217"/>
    </location>
</feature>
<evidence type="ECO:0000256" key="1">
    <source>
        <dbReference type="ARBA" id="ARBA00004141"/>
    </source>
</evidence>
<keyword evidence="5 6" id="KW-0472">Membrane</keyword>
<feature type="transmembrane region" description="Helical" evidence="6">
    <location>
        <begin position="260"/>
        <end position="279"/>
    </location>
</feature>
<evidence type="ECO:0000256" key="4">
    <source>
        <dbReference type="ARBA" id="ARBA00022989"/>
    </source>
</evidence>
<keyword evidence="4 6" id="KW-1133">Transmembrane helix</keyword>
<protein>
    <submittedName>
        <fullName evidence="7">AI-2E family transporter</fullName>
    </submittedName>
</protein>
<proteinExistence type="inferred from homology"/>
<gene>
    <name evidence="7" type="ORF">OW729_00585</name>
</gene>